<evidence type="ECO:0000256" key="6">
    <source>
        <dbReference type="ARBA" id="ARBA00022670"/>
    </source>
</evidence>
<dbReference type="VEuPathDB" id="TrichDB:TVAG_490070"/>
<comment type="similarity">
    <text evidence="3 11">Belongs to the peptidase M18 family.</text>
</comment>
<dbReference type="FunCoup" id="A2FB44">
    <property type="interactions" value="343"/>
</dbReference>
<evidence type="ECO:0000256" key="2">
    <source>
        <dbReference type="ARBA" id="ARBA00001947"/>
    </source>
</evidence>
<dbReference type="SUPFAM" id="SSF101821">
    <property type="entry name" value="Aminopeptidase/glucanase lid domain"/>
    <property type="match status" value="1"/>
</dbReference>
<keyword evidence="6 11" id="KW-0645">Protease</keyword>
<evidence type="ECO:0000256" key="8">
    <source>
        <dbReference type="ARBA" id="ARBA00022801"/>
    </source>
</evidence>
<dbReference type="STRING" id="5722.A2FB44"/>
<dbReference type="PANTHER" id="PTHR28570:SF3">
    <property type="entry name" value="ASPARTYL AMINOPEPTIDASE"/>
    <property type="match status" value="1"/>
</dbReference>
<reference evidence="12" key="2">
    <citation type="journal article" date="2007" name="Science">
        <title>Draft genome sequence of the sexually transmitted pathogen Trichomonas vaginalis.</title>
        <authorList>
            <person name="Carlton J.M."/>
            <person name="Hirt R.P."/>
            <person name="Silva J.C."/>
            <person name="Delcher A.L."/>
            <person name="Schatz M."/>
            <person name="Zhao Q."/>
            <person name="Wortman J.R."/>
            <person name="Bidwell S.L."/>
            <person name="Alsmark U.C.M."/>
            <person name="Besteiro S."/>
            <person name="Sicheritz-Ponten T."/>
            <person name="Noel C.J."/>
            <person name="Dacks J.B."/>
            <person name="Foster P.G."/>
            <person name="Simillion C."/>
            <person name="Van de Peer Y."/>
            <person name="Miranda-Saavedra D."/>
            <person name="Barton G.J."/>
            <person name="Westrop G.D."/>
            <person name="Mueller S."/>
            <person name="Dessi D."/>
            <person name="Fiori P.L."/>
            <person name="Ren Q."/>
            <person name="Paulsen I."/>
            <person name="Zhang H."/>
            <person name="Bastida-Corcuera F.D."/>
            <person name="Simoes-Barbosa A."/>
            <person name="Brown M.T."/>
            <person name="Hayes R.D."/>
            <person name="Mukherjee M."/>
            <person name="Okumura C.Y."/>
            <person name="Schneider R."/>
            <person name="Smith A.J."/>
            <person name="Vanacova S."/>
            <person name="Villalvazo M."/>
            <person name="Haas B.J."/>
            <person name="Pertea M."/>
            <person name="Feldblyum T.V."/>
            <person name="Utterback T.R."/>
            <person name="Shu C.L."/>
            <person name="Osoegawa K."/>
            <person name="de Jong P.J."/>
            <person name="Hrdy I."/>
            <person name="Horvathova L."/>
            <person name="Zubacova Z."/>
            <person name="Dolezal P."/>
            <person name="Malik S.B."/>
            <person name="Logsdon J.M. Jr."/>
            <person name="Henze K."/>
            <person name="Gupta A."/>
            <person name="Wang C.C."/>
            <person name="Dunne R.L."/>
            <person name="Upcroft J.A."/>
            <person name="Upcroft P."/>
            <person name="White O."/>
            <person name="Salzberg S.L."/>
            <person name="Tang P."/>
            <person name="Chiu C.-H."/>
            <person name="Lee Y.-S."/>
            <person name="Embley T.M."/>
            <person name="Coombs G.H."/>
            <person name="Mottram J.C."/>
            <person name="Tachezy J."/>
            <person name="Fraser-Liggett C.M."/>
            <person name="Johnson P.J."/>
        </authorList>
    </citation>
    <scope>NUCLEOTIDE SEQUENCE [LARGE SCALE GENOMIC DNA]</scope>
    <source>
        <strain evidence="12">G3</strain>
    </source>
</reference>
<evidence type="ECO:0000256" key="9">
    <source>
        <dbReference type="ARBA" id="ARBA00022833"/>
    </source>
</evidence>
<evidence type="ECO:0000256" key="1">
    <source>
        <dbReference type="ARBA" id="ARBA00001335"/>
    </source>
</evidence>
<dbReference type="OrthoDB" id="9880441at2759"/>
<dbReference type="AlphaFoldDB" id="A2FB44"/>
<dbReference type="FunFam" id="2.30.250.10:FF:000007">
    <property type="entry name" value="Clan MH, family M18, aspartyl aminopeptidase-like metallopeptidase"/>
    <property type="match status" value="1"/>
</dbReference>
<evidence type="ECO:0000256" key="11">
    <source>
        <dbReference type="RuleBase" id="RU004386"/>
    </source>
</evidence>
<keyword evidence="13" id="KW-1185">Reference proteome</keyword>
<protein>
    <recommendedName>
        <fullName evidence="4">aspartyl aminopeptidase</fullName>
        <ecNumber evidence="4">3.4.11.21</ecNumber>
    </recommendedName>
</protein>
<dbReference type="RefSeq" id="XP_001310809.1">
    <property type="nucleotide sequence ID" value="XM_001310808.1"/>
</dbReference>
<organism evidence="12 13">
    <name type="scientific">Trichomonas vaginalis (strain ATCC PRA-98 / G3)</name>
    <dbReference type="NCBI Taxonomy" id="412133"/>
    <lineage>
        <taxon>Eukaryota</taxon>
        <taxon>Metamonada</taxon>
        <taxon>Parabasalia</taxon>
        <taxon>Trichomonadida</taxon>
        <taxon>Trichomonadidae</taxon>
        <taxon>Trichomonas</taxon>
    </lineage>
</organism>
<dbReference type="Gene3D" id="2.30.250.10">
    <property type="entry name" value="Aminopeptidase i, Domain 2"/>
    <property type="match status" value="1"/>
</dbReference>
<dbReference type="Proteomes" id="UP000001542">
    <property type="component" value="Unassembled WGS sequence"/>
</dbReference>
<dbReference type="GO" id="GO:0005737">
    <property type="term" value="C:cytoplasm"/>
    <property type="evidence" value="ECO:0007669"/>
    <property type="project" value="UniProtKB-ARBA"/>
</dbReference>
<dbReference type="InterPro" id="IPR023358">
    <property type="entry name" value="Peptidase_M18_dom2"/>
</dbReference>
<dbReference type="EC" id="3.4.11.21" evidence="4"/>
<dbReference type="SMR" id="A2FB44"/>
<reference evidence="12" key="1">
    <citation type="submission" date="2006-10" db="EMBL/GenBank/DDBJ databases">
        <authorList>
            <person name="Amadeo P."/>
            <person name="Zhao Q."/>
            <person name="Wortman J."/>
            <person name="Fraser-Liggett C."/>
            <person name="Carlton J."/>
        </authorList>
    </citation>
    <scope>NUCLEOTIDE SEQUENCE</scope>
    <source>
        <strain evidence="12">G3</strain>
    </source>
</reference>
<dbReference type="KEGG" id="tva:4755668"/>
<accession>A2FB44</accession>
<evidence type="ECO:0000313" key="12">
    <source>
        <dbReference type="EMBL" id="EAX97879.1"/>
    </source>
</evidence>
<name>A2FB44_TRIV3</name>
<keyword evidence="9 11" id="KW-0862">Zinc</keyword>
<proteinExistence type="inferred from homology"/>
<dbReference type="PRINTS" id="PR00932">
    <property type="entry name" value="AMINO1PTASE"/>
</dbReference>
<evidence type="ECO:0000256" key="7">
    <source>
        <dbReference type="ARBA" id="ARBA00022723"/>
    </source>
</evidence>
<gene>
    <name evidence="12" type="ORF">TVAG_490070</name>
</gene>
<dbReference type="EMBL" id="DS113697">
    <property type="protein sequence ID" value="EAX97879.1"/>
    <property type="molecule type" value="Genomic_DNA"/>
</dbReference>
<dbReference type="InParanoid" id="A2FB44"/>
<evidence type="ECO:0000313" key="13">
    <source>
        <dbReference type="Proteomes" id="UP000001542"/>
    </source>
</evidence>
<dbReference type="eggNOG" id="KOG2596">
    <property type="taxonomic scope" value="Eukaryota"/>
</dbReference>
<dbReference type="VEuPathDB" id="TrichDB:TVAGG3_0867840"/>
<dbReference type="GO" id="GO:0008237">
    <property type="term" value="F:metallopeptidase activity"/>
    <property type="evidence" value="ECO:0007669"/>
    <property type="project" value="UniProtKB-KW"/>
</dbReference>
<sequence>MERFADFSNFLNKSPTPFHFTEYSRQFFKSRGYVEKDEREVWTDVPPRGFFIRDDRCLVAWNDNGHDRCSIIGTHCDSPCLIIKPNFEEVKSNYNKVRCATYGGGLWNTWIGRNLRLAGKVVVSTNQFEYKNYLFDSEKGIGIIPYAEQPPLAPVYNEENDLVVTIGTTNCTNLKSYIAEKLGVKSSDISEYDLRFVNEKPPNCFSGIIEAQRIDNLSNTYAALTAFAATTPSPGITNVMIAFDNEEIGSSTQCGAKADIIHDLLRRLIPSKPQRKALCRNSIILSADTAHATHPNYPNITDPIVEVKMSKGVCVCLDNGTCDSNIPKILPFVEKIAHKSGVGLNMAFQYKGQGGSTIGPISESRSGITTIDMGVPCLAMHSIREMCSIKDLDECVKFITTFYTMGKDEFDI</sequence>
<dbReference type="Gene3D" id="3.40.630.10">
    <property type="entry name" value="Zn peptidases"/>
    <property type="match status" value="1"/>
</dbReference>
<dbReference type="GO" id="GO:0008270">
    <property type="term" value="F:zinc ion binding"/>
    <property type="evidence" value="ECO:0007669"/>
    <property type="project" value="InterPro"/>
</dbReference>
<dbReference type="InterPro" id="IPR001948">
    <property type="entry name" value="Peptidase_M18"/>
</dbReference>
<comment type="cofactor">
    <cofactor evidence="2">
        <name>Zn(2+)</name>
        <dbReference type="ChEBI" id="CHEBI:29105"/>
    </cofactor>
</comment>
<keyword evidence="10 11" id="KW-0482">Metalloprotease</keyword>
<keyword evidence="8 11" id="KW-0378">Hydrolase</keyword>
<evidence type="ECO:0000256" key="5">
    <source>
        <dbReference type="ARBA" id="ARBA00022438"/>
    </source>
</evidence>
<dbReference type="SUPFAM" id="SSF53187">
    <property type="entry name" value="Zn-dependent exopeptidases"/>
    <property type="match status" value="1"/>
</dbReference>
<dbReference type="GO" id="GO:0006508">
    <property type="term" value="P:proteolysis"/>
    <property type="evidence" value="ECO:0007669"/>
    <property type="project" value="UniProtKB-KW"/>
</dbReference>
<keyword evidence="5 11" id="KW-0031">Aminopeptidase</keyword>
<evidence type="ECO:0000256" key="10">
    <source>
        <dbReference type="ARBA" id="ARBA00023049"/>
    </source>
</evidence>
<keyword evidence="7 11" id="KW-0479">Metal-binding</keyword>
<dbReference type="Pfam" id="PF02127">
    <property type="entry name" value="Peptidase_M18"/>
    <property type="match status" value="1"/>
</dbReference>
<dbReference type="PANTHER" id="PTHR28570">
    <property type="entry name" value="ASPARTYL AMINOPEPTIDASE"/>
    <property type="match status" value="1"/>
</dbReference>
<evidence type="ECO:0000256" key="3">
    <source>
        <dbReference type="ARBA" id="ARBA00008290"/>
    </source>
</evidence>
<comment type="catalytic activity">
    <reaction evidence="1">
        <text>Release of an N-terminal aspartate or glutamate from a peptide, with a preference for aspartate.</text>
        <dbReference type="EC" id="3.4.11.21"/>
    </reaction>
</comment>
<evidence type="ECO:0000256" key="4">
    <source>
        <dbReference type="ARBA" id="ARBA00011965"/>
    </source>
</evidence>
<dbReference type="GO" id="GO:0004177">
    <property type="term" value="F:aminopeptidase activity"/>
    <property type="evidence" value="ECO:0007669"/>
    <property type="project" value="UniProtKB-KW"/>
</dbReference>